<dbReference type="Proteomes" id="UP000757232">
    <property type="component" value="Unassembled WGS sequence"/>
</dbReference>
<dbReference type="PROSITE" id="PS52012">
    <property type="entry name" value="CFEM"/>
    <property type="match status" value="1"/>
</dbReference>
<evidence type="ECO:0000313" key="18">
    <source>
        <dbReference type="Proteomes" id="UP000757232"/>
    </source>
</evidence>
<gene>
    <name evidence="17" type="ORF">A7U60_g5633</name>
</gene>
<dbReference type="PANTHER" id="PTHR37928">
    <property type="entry name" value="CFEM DOMAIN PROTEIN (AFU_ORTHOLOGUE AFUA_6G14090)"/>
    <property type="match status" value="1"/>
</dbReference>
<keyword evidence="4" id="KW-1003">Cell membrane</keyword>
<evidence type="ECO:0000256" key="3">
    <source>
        <dbReference type="ARBA" id="ARBA00010031"/>
    </source>
</evidence>
<comment type="similarity">
    <text evidence="3">Belongs to the RBT5 family.</text>
</comment>
<dbReference type="AlphaFoldDB" id="A0A9Q5NBC1"/>
<dbReference type="EMBL" id="LNZH02000193">
    <property type="protein sequence ID" value="OCB87304.1"/>
    <property type="molecule type" value="Genomic_DNA"/>
</dbReference>
<evidence type="ECO:0000256" key="4">
    <source>
        <dbReference type="ARBA" id="ARBA00022475"/>
    </source>
</evidence>
<dbReference type="GO" id="GO:0005886">
    <property type="term" value="C:plasma membrane"/>
    <property type="evidence" value="ECO:0007669"/>
    <property type="project" value="UniProtKB-SubCell"/>
</dbReference>
<keyword evidence="5" id="KW-0964">Secreted</keyword>
<evidence type="ECO:0000256" key="11">
    <source>
        <dbReference type="ARBA" id="ARBA00023157"/>
    </source>
</evidence>
<keyword evidence="7" id="KW-0479">Metal-binding</keyword>
<evidence type="ECO:0000256" key="1">
    <source>
        <dbReference type="ARBA" id="ARBA00004609"/>
    </source>
</evidence>
<keyword evidence="13" id="KW-0449">Lipoprotein</keyword>
<evidence type="ECO:0000256" key="10">
    <source>
        <dbReference type="ARBA" id="ARBA00023136"/>
    </source>
</evidence>
<name>A0A9Q5NBC1_SANBA</name>
<evidence type="ECO:0000256" key="7">
    <source>
        <dbReference type="ARBA" id="ARBA00022723"/>
    </source>
</evidence>
<dbReference type="Pfam" id="PF05730">
    <property type="entry name" value="CFEM"/>
    <property type="match status" value="1"/>
</dbReference>
<protein>
    <recommendedName>
        <fullName evidence="16">CFEM domain-containing protein</fullName>
    </recommendedName>
</protein>
<keyword evidence="11" id="KW-1015">Disulfide bond</keyword>
<dbReference type="InterPro" id="IPR008427">
    <property type="entry name" value="Extracellular_membr_CFEM_dom"/>
</dbReference>
<comment type="subcellular location">
    <subcellularLocation>
        <location evidence="1">Cell membrane</location>
        <topology evidence="1">Lipid-anchor</topology>
        <topology evidence="1">GPI-anchor</topology>
    </subcellularLocation>
    <subcellularLocation>
        <location evidence="2">Secreted</location>
    </subcellularLocation>
</comment>
<evidence type="ECO:0000256" key="8">
    <source>
        <dbReference type="ARBA" id="ARBA00022729"/>
    </source>
</evidence>
<evidence type="ECO:0000256" key="12">
    <source>
        <dbReference type="ARBA" id="ARBA00023180"/>
    </source>
</evidence>
<keyword evidence="12" id="KW-0325">Glycoprotein</keyword>
<feature type="domain" description="CFEM" evidence="16">
    <location>
        <begin position="1"/>
        <end position="108"/>
    </location>
</feature>
<evidence type="ECO:0000256" key="15">
    <source>
        <dbReference type="SAM" id="SignalP"/>
    </source>
</evidence>
<evidence type="ECO:0000256" key="6">
    <source>
        <dbReference type="ARBA" id="ARBA00022617"/>
    </source>
</evidence>
<sequence>MRFAVALLFAGFASATLYQRQTVPQCALTCIADADLGDCSATDNACLCNNQQFVSSTSSCIQSSCSGDDLQNAIEFAQETCESVGVTLTDTSAGSATGSATSGGASATTTSPSSSGSASGSGSASSPSSTSASGARQTGVPILAAVGLGLAAFAL</sequence>
<evidence type="ECO:0000256" key="13">
    <source>
        <dbReference type="ARBA" id="ARBA00023288"/>
    </source>
</evidence>
<dbReference type="GO" id="GO:0046872">
    <property type="term" value="F:metal ion binding"/>
    <property type="evidence" value="ECO:0007669"/>
    <property type="project" value="UniProtKB-KW"/>
</dbReference>
<dbReference type="InterPro" id="IPR051735">
    <property type="entry name" value="CFEM_domain"/>
</dbReference>
<feature type="chain" id="PRO_5040160103" description="CFEM domain-containing protein" evidence="15">
    <location>
        <begin position="16"/>
        <end position="155"/>
    </location>
</feature>
<keyword evidence="8 15" id="KW-0732">Signal</keyword>
<keyword evidence="6" id="KW-0349">Heme</keyword>
<keyword evidence="9" id="KW-0408">Iron</keyword>
<organism evidence="17 18">
    <name type="scientific">Sanghuangporus baumii</name>
    <name type="common">Phellinus baumii</name>
    <dbReference type="NCBI Taxonomy" id="108892"/>
    <lineage>
        <taxon>Eukaryota</taxon>
        <taxon>Fungi</taxon>
        <taxon>Dikarya</taxon>
        <taxon>Basidiomycota</taxon>
        <taxon>Agaricomycotina</taxon>
        <taxon>Agaricomycetes</taxon>
        <taxon>Hymenochaetales</taxon>
        <taxon>Hymenochaetaceae</taxon>
        <taxon>Sanghuangporus</taxon>
    </lineage>
</organism>
<evidence type="ECO:0000313" key="17">
    <source>
        <dbReference type="EMBL" id="OCB87304.1"/>
    </source>
</evidence>
<keyword evidence="10" id="KW-0472">Membrane</keyword>
<feature type="region of interest" description="Disordered" evidence="14">
    <location>
        <begin position="93"/>
        <end position="134"/>
    </location>
</feature>
<dbReference type="SMART" id="SM00747">
    <property type="entry name" value="CFEM"/>
    <property type="match status" value="1"/>
</dbReference>
<evidence type="ECO:0000256" key="14">
    <source>
        <dbReference type="SAM" id="MobiDB-lite"/>
    </source>
</evidence>
<keyword evidence="18" id="KW-1185">Reference proteome</keyword>
<evidence type="ECO:0000256" key="9">
    <source>
        <dbReference type="ARBA" id="ARBA00023004"/>
    </source>
</evidence>
<dbReference type="PANTHER" id="PTHR37928:SF2">
    <property type="entry name" value="GPI ANCHORED CFEM DOMAIN PROTEIN (AFU_ORTHOLOGUE AFUA_6G10580)"/>
    <property type="match status" value="1"/>
</dbReference>
<evidence type="ECO:0000259" key="16">
    <source>
        <dbReference type="PROSITE" id="PS52012"/>
    </source>
</evidence>
<evidence type="ECO:0000256" key="2">
    <source>
        <dbReference type="ARBA" id="ARBA00004613"/>
    </source>
</evidence>
<feature type="signal peptide" evidence="15">
    <location>
        <begin position="1"/>
        <end position="15"/>
    </location>
</feature>
<proteinExistence type="inferred from homology"/>
<dbReference type="OrthoDB" id="3065412at2759"/>
<evidence type="ECO:0000256" key="5">
    <source>
        <dbReference type="ARBA" id="ARBA00022525"/>
    </source>
</evidence>
<reference evidence="17" key="1">
    <citation type="submission" date="2016-06" db="EMBL/GenBank/DDBJ databases">
        <title>Draft Genome sequence of the fungus Inonotus baumii.</title>
        <authorList>
            <person name="Zhu H."/>
            <person name="Lin W."/>
        </authorList>
    </citation>
    <scope>NUCLEOTIDE SEQUENCE</scope>
    <source>
        <strain evidence="17">821</strain>
    </source>
</reference>
<comment type="caution">
    <text evidence="17">The sequence shown here is derived from an EMBL/GenBank/DDBJ whole genome shotgun (WGS) entry which is preliminary data.</text>
</comment>
<dbReference type="GO" id="GO:0005576">
    <property type="term" value="C:extracellular region"/>
    <property type="evidence" value="ECO:0007669"/>
    <property type="project" value="UniProtKB-SubCell"/>
</dbReference>
<accession>A0A9Q5NBC1</accession>